<name>A0A502KS45_9GAMM</name>
<dbReference type="EMBL" id="SAWY01000022">
    <property type="protein sequence ID" value="TPH14530.1"/>
    <property type="molecule type" value="Genomic_DNA"/>
</dbReference>
<dbReference type="AlphaFoldDB" id="A0A502KS45"/>
<organism evidence="1 2">
    <name type="scientific">Litorilituus lipolyticus</name>
    <dbReference type="NCBI Taxonomy" id="2491017"/>
    <lineage>
        <taxon>Bacteria</taxon>
        <taxon>Pseudomonadati</taxon>
        <taxon>Pseudomonadota</taxon>
        <taxon>Gammaproteobacteria</taxon>
        <taxon>Alteromonadales</taxon>
        <taxon>Colwelliaceae</taxon>
        <taxon>Litorilituus</taxon>
    </lineage>
</organism>
<evidence type="ECO:0000313" key="1">
    <source>
        <dbReference type="EMBL" id="TPH14530.1"/>
    </source>
</evidence>
<dbReference type="RefSeq" id="WP_140603753.1">
    <property type="nucleotide sequence ID" value="NZ_SAWY01000022.1"/>
</dbReference>
<keyword evidence="2" id="KW-1185">Reference proteome</keyword>
<proteinExistence type="predicted"/>
<comment type="caution">
    <text evidence="1">The sequence shown here is derived from an EMBL/GenBank/DDBJ whole genome shotgun (WGS) entry which is preliminary data.</text>
</comment>
<protein>
    <submittedName>
        <fullName evidence="1">Uncharacterized protein</fullName>
    </submittedName>
</protein>
<dbReference type="Proteomes" id="UP000315303">
    <property type="component" value="Unassembled WGS sequence"/>
</dbReference>
<accession>A0A502KS45</accession>
<evidence type="ECO:0000313" key="2">
    <source>
        <dbReference type="Proteomes" id="UP000315303"/>
    </source>
</evidence>
<sequence>MNTLLARDHEYQELWNSDKESVKQDEPLMKDWLHVIKDIESYGKKSNQSMITCLVKCINET</sequence>
<reference evidence="1 2" key="1">
    <citation type="submission" date="2019-01" db="EMBL/GenBank/DDBJ databases">
        <title>Litorilituus lipolytica sp. nov., isolated from intertidal sand of the Yellow Sea in China.</title>
        <authorList>
            <person name="Liu A."/>
        </authorList>
    </citation>
    <scope>NUCLEOTIDE SEQUENCE [LARGE SCALE GENOMIC DNA]</scope>
    <source>
        <strain evidence="1 2">RZ04</strain>
    </source>
</reference>
<gene>
    <name evidence="1" type="ORF">EPA86_11520</name>
</gene>